<evidence type="ECO:0008006" key="5">
    <source>
        <dbReference type="Google" id="ProtNLM"/>
    </source>
</evidence>
<dbReference type="PANTHER" id="PTHR12877">
    <property type="entry name" value="RHO GUANINE NUCLEOTIDE EXCHANGE FACTOR"/>
    <property type="match status" value="1"/>
</dbReference>
<keyword evidence="1" id="KW-0344">Guanine-nucleotide releasing factor</keyword>
<accession>A0AAV4SMN2</accession>
<dbReference type="PANTHER" id="PTHR12877:SF7">
    <property type="entry name" value="RHO GUANINE NUCLEOTIDE EXCHANGE FACTOR 10-LIKE PROTEIN"/>
    <property type="match status" value="1"/>
</dbReference>
<feature type="region of interest" description="Disordered" evidence="2">
    <location>
        <begin position="1"/>
        <end position="83"/>
    </location>
</feature>
<evidence type="ECO:0000313" key="3">
    <source>
        <dbReference type="EMBL" id="GIY34589.1"/>
    </source>
</evidence>
<sequence length="367" mass="41102">MSPRTNYARKEVVSAGEGTTNVVRKDSEQCHKRRSSEPNIYEEIPEQLHEDSSHYSGSVKGFAVKPRWPQTTRPRGGDRSSAYSSKVVLDEVEKVQQRHAQILENLNLDVEAMLMPEDAVCSEELCAEACKPTEHATHAATLEAKASHVLSPGTPPLYFASSRWQGGAGTLPKPATASLGRRVMNEYILQQSDFCPGGSKTTGGHGQKCLPTPEDNIYEEVDLHQINQTDEDFGDTLVLLAKKKKSSKKGKENEGITGGFTRWFSTRKKEYELEKCVNKINRHSQVLYADEDGYVDVKIPKKQRPPLSLPPMPSGLSPEKMKRRYIIGSIVDSENSYVNSLQRLIRLITHSTWKPRKVSEFDPDCCQ</sequence>
<keyword evidence="4" id="KW-1185">Reference proteome</keyword>
<dbReference type="InterPro" id="IPR039919">
    <property type="entry name" value="ARHGEF10/ARHGEF17"/>
</dbReference>
<dbReference type="GO" id="GO:0030036">
    <property type="term" value="P:actin cytoskeleton organization"/>
    <property type="evidence" value="ECO:0007669"/>
    <property type="project" value="TreeGrafter"/>
</dbReference>
<evidence type="ECO:0000313" key="4">
    <source>
        <dbReference type="Proteomes" id="UP001054945"/>
    </source>
</evidence>
<comment type="caution">
    <text evidence="3">The sequence shown here is derived from an EMBL/GenBank/DDBJ whole genome shotgun (WGS) entry which is preliminary data.</text>
</comment>
<protein>
    <recommendedName>
        <fullName evidence="5">DH domain-containing protein</fullName>
    </recommendedName>
</protein>
<name>A0AAV4SMN2_CAEEX</name>
<dbReference type="GO" id="GO:0051496">
    <property type="term" value="P:positive regulation of stress fiber assembly"/>
    <property type="evidence" value="ECO:0007669"/>
    <property type="project" value="TreeGrafter"/>
</dbReference>
<dbReference type="EMBL" id="BPLR01009785">
    <property type="protein sequence ID" value="GIY34589.1"/>
    <property type="molecule type" value="Genomic_DNA"/>
</dbReference>
<reference evidence="3 4" key="1">
    <citation type="submission" date="2021-06" db="EMBL/GenBank/DDBJ databases">
        <title>Caerostris extrusa draft genome.</title>
        <authorList>
            <person name="Kono N."/>
            <person name="Arakawa K."/>
        </authorList>
    </citation>
    <scope>NUCLEOTIDE SEQUENCE [LARGE SCALE GENOMIC DNA]</scope>
</reference>
<dbReference type="Proteomes" id="UP001054945">
    <property type="component" value="Unassembled WGS sequence"/>
</dbReference>
<proteinExistence type="predicted"/>
<dbReference type="AlphaFoldDB" id="A0AAV4SMN2"/>
<gene>
    <name evidence="3" type="ORF">CEXT_165691</name>
</gene>
<organism evidence="3 4">
    <name type="scientific">Caerostris extrusa</name>
    <name type="common">Bark spider</name>
    <name type="synonym">Caerostris bankana</name>
    <dbReference type="NCBI Taxonomy" id="172846"/>
    <lineage>
        <taxon>Eukaryota</taxon>
        <taxon>Metazoa</taxon>
        <taxon>Ecdysozoa</taxon>
        <taxon>Arthropoda</taxon>
        <taxon>Chelicerata</taxon>
        <taxon>Arachnida</taxon>
        <taxon>Araneae</taxon>
        <taxon>Araneomorphae</taxon>
        <taxon>Entelegynae</taxon>
        <taxon>Araneoidea</taxon>
        <taxon>Araneidae</taxon>
        <taxon>Caerostris</taxon>
    </lineage>
</organism>
<evidence type="ECO:0000256" key="1">
    <source>
        <dbReference type="ARBA" id="ARBA00022658"/>
    </source>
</evidence>
<evidence type="ECO:0000256" key="2">
    <source>
        <dbReference type="SAM" id="MobiDB-lite"/>
    </source>
</evidence>
<dbReference type="GO" id="GO:0005085">
    <property type="term" value="F:guanyl-nucleotide exchange factor activity"/>
    <property type="evidence" value="ECO:0007669"/>
    <property type="project" value="UniProtKB-KW"/>
</dbReference>